<evidence type="ECO:0000313" key="1">
    <source>
        <dbReference type="EMBL" id="CCD50771.1"/>
    </source>
</evidence>
<dbReference type="AlphaFoldDB" id="G2YG73"/>
<dbReference type="Proteomes" id="UP000008177">
    <property type="component" value="Unplaced contigs"/>
</dbReference>
<dbReference type="InParanoid" id="G2YG73"/>
<protein>
    <submittedName>
        <fullName evidence="1">Uncharacterized protein</fullName>
    </submittedName>
</protein>
<proteinExistence type="predicted"/>
<dbReference type="EMBL" id="FQ790328">
    <property type="protein sequence ID" value="CCD50771.1"/>
    <property type="molecule type" value="Genomic_DNA"/>
</dbReference>
<evidence type="ECO:0000313" key="2">
    <source>
        <dbReference type="Proteomes" id="UP000008177"/>
    </source>
</evidence>
<dbReference type="HOGENOM" id="CLU_3124838_0_0_1"/>
<sequence length="50" mass="5600">MFKRQGNLHSLVPSAPLIGADAPARITPFWVGLPNFIEGQLIYLDINFME</sequence>
<organism evidence="1 2">
    <name type="scientific">Botryotinia fuckeliana (strain T4)</name>
    <name type="common">Noble rot fungus</name>
    <name type="synonym">Botrytis cinerea</name>
    <dbReference type="NCBI Taxonomy" id="999810"/>
    <lineage>
        <taxon>Eukaryota</taxon>
        <taxon>Fungi</taxon>
        <taxon>Dikarya</taxon>
        <taxon>Ascomycota</taxon>
        <taxon>Pezizomycotina</taxon>
        <taxon>Leotiomycetes</taxon>
        <taxon>Helotiales</taxon>
        <taxon>Sclerotiniaceae</taxon>
        <taxon>Botrytis</taxon>
    </lineage>
</organism>
<name>G2YG73_BOTF4</name>
<gene>
    <name evidence="1" type="ORF">BofuT4_uP088340.1</name>
</gene>
<reference evidence="2" key="1">
    <citation type="journal article" date="2011" name="PLoS Genet.">
        <title>Genomic analysis of the necrotrophic fungal pathogens Sclerotinia sclerotiorum and Botrytis cinerea.</title>
        <authorList>
            <person name="Amselem J."/>
            <person name="Cuomo C.A."/>
            <person name="van Kan J.A."/>
            <person name="Viaud M."/>
            <person name="Benito E.P."/>
            <person name="Couloux A."/>
            <person name="Coutinho P.M."/>
            <person name="de Vries R.P."/>
            <person name="Dyer P.S."/>
            <person name="Fillinger S."/>
            <person name="Fournier E."/>
            <person name="Gout L."/>
            <person name="Hahn M."/>
            <person name="Kohn L."/>
            <person name="Lapalu N."/>
            <person name="Plummer K.M."/>
            <person name="Pradier J.M."/>
            <person name="Quevillon E."/>
            <person name="Sharon A."/>
            <person name="Simon A."/>
            <person name="ten Have A."/>
            <person name="Tudzynski B."/>
            <person name="Tudzynski P."/>
            <person name="Wincker P."/>
            <person name="Andrew M."/>
            <person name="Anthouard V."/>
            <person name="Beever R.E."/>
            <person name="Beffa R."/>
            <person name="Benoit I."/>
            <person name="Bouzid O."/>
            <person name="Brault B."/>
            <person name="Chen Z."/>
            <person name="Choquer M."/>
            <person name="Collemare J."/>
            <person name="Cotton P."/>
            <person name="Danchin E.G."/>
            <person name="Da Silva C."/>
            <person name="Gautier A."/>
            <person name="Giraud C."/>
            <person name="Giraud T."/>
            <person name="Gonzalez C."/>
            <person name="Grossetete S."/>
            <person name="Guldener U."/>
            <person name="Henrissat B."/>
            <person name="Howlett B.J."/>
            <person name="Kodira C."/>
            <person name="Kretschmer M."/>
            <person name="Lappartient A."/>
            <person name="Leroch M."/>
            <person name="Levis C."/>
            <person name="Mauceli E."/>
            <person name="Neuveglise C."/>
            <person name="Oeser B."/>
            <person name="Pearson M."/>
            <person name="Poulain J."/>
            <person name="Poussereau N."/>
            <person name="Quesneville H."/>
            <person name="Rascle C."/>
            <person name="Schumacher J."/>
            <person name="Segurens B."/>
            <person name="Sexton A."/>
            <person name="Silva E."/>
            <person name="Sirven C."/>
            <person name="Soanes D.M."/>
            <person name="Talbot N.J."/>
            <person name="Templeton M."/>
            <person name="Yandava C."/>
            <person name="Yarden O."/>
            <person name="Zeng Q."/>
            <person name="Rollins J.A."/>
            <person name="Lebrun M.H."/>
            <person name="Dickman M."/>
        </authorList>
    </citation>
    <scope>NUCLEOTIDE SEQUENCE [LARGE SCALE GENOMIC DNA]</scope>
    <source>
        <strain evidence="2">T4</strain>
    </source>
</reference>
<accession>G2YG73</accession>